<feature type="chain" id="PRO_5042912917" evidence="1">
    <location>
        <begin position="28"/>
        <end position="75"/>
    </location>
</feature>
<keyword evidence="1" id="KW-0732">Signal</keyword>
<name>A0AAQ3KZC8_9LILI</name>
<dbReference type="Proteomes" id="UP001327560">
    <property type="component" value="Chromosome 8"/>
</dbReference>
<feature type="signal peptide" evidence="1">
    <location>
        <begin position="1"/>
        <end position="27"/>
    </location>
</feature>
<sequence>MASTKMAAVALLLVAMLMASTAPSASGFCFPDCYERCSNGKAGVQACADMCAQACVVPQFAPDGTDLSKLNPGGN</sequence>
<evidence type="ECO:0000256" key="1">
    <source>
        <dbReference type="SAM" id="SignalP"/>
    </source>
</evidence>
<reference evidence="2 3" key="1">
    <citation type="submission" date="2023-10" db="EMBL/GenBank/DDBJ databases">
        <title>Chromosome-scale genome assembly provides insights into flower coloration mechanisms of Canna indica.</title>
        <authorList>
            <person name="Li C."/>
        </authorList>
    </citation>
    <scope>NUCLEOTIDE SEQUENCE [LARGE SCALE GENOMIC DNA]</scope>
    <source>
        <tissue evidence="2">Flower</tissue>
    </source>
</reference>
<proteinExistence type="predicted"/>
<evidence type="ECO:0000313" key="2">
    <source>
        <dbReference type="EMBL" id="WOL17599.1"/>
    </source>
</evidence>
<dbReference type="EMBL" id="CP136897">
    <property type="protein sequence ID" value="WOL17599.1"/>
    <property type="molecule type" value="Genomic_DNA"/>
</dbReference>
<organism evidence="2 3">
    <name type="scientific">Canna indica</name>
    <name type="common">Indian-shot</name>
    <dbReference type="NCBI Taxonomy" id="4628"/>
    <lineage>
        <taxon>Eukaryota</taxon>
        <taxon>Viridiplantae</taxon>
        <taxon>Streptophyta</taxon>
        <taxon>Embryophyta</taxon>
        <taxon>Tracheophyta</taxon>
        <taxon>Spermatophyta</taxon>
        <taxon>Magnoliopsida</taxon>
        <taxon>Liliopsida</taxon>
        <taxon>Zingiberales</taxon>
        <taxon>Cannaceae</taxon>
        <taxon>Canna</taxon>
    </lineage>
</organism>
<accession>A0AAQ3KZC8</accession>
<protein>
    <submittedName>
        <fullName evidence="2">Uncharacterized protein</fullName>
    </submittedName>
</protein>
<evidence type="ECO:0000313" key="3">
    <source>
        <dbReference type="Proteomes" id="UP001327560"/>
    </source>
</evidence>
<keyword evidence="3" id="KW-1185">Reference proteome</keyword>
<gene>
    <name evidence="2" type="ORF">Cni_G26392</name>
</gene>
<dbReference type="AlphaFoldDB" id="A0AAQ3KZC8"/>